<organism evidence="2 3">
    <name type="scientific">Hymenobacter saemangeumensis</name>
    <dbReference type="NCBI Taxonomy" id="1084522"/>
    <lineage>
        <taxon>Bacteria</taxon>
        <taxon>Pseudomonadati</taxon>
        <taxon>Bacteroidota</taxon>
        <taxon>Cytophagia</taxon>
        <taxon>Cytophagales</taxon>
        <taxon>Hymenobacteraceae</taxon>
        <taxon>Hymenobacter</taxon>
    </lineage>
</organism>
<comment type="caution">
    <text evidence="2">The sequence shown here is derived from an EMBL/GenBank/DDBJ whole genome shotgun (WGS) entry which is preliminary data.</text>
</comment>
<feature type="domain" description="DUF695" evidence="1">
    <location>
        <begin position="5"/>
        <end position="130"/>
    </location>
</feature>
<dbReference type="InterPro" id="IPR016097">
    <property type="entry name" value="DUF695"/>
</dbReference>
<sequence length="144" mass="16666">MPKDNWCIQKSTDEDNNMVFITANLGYRDYGFKAEFPWCLSVNMTIIDKNFNGHPTAPEALVLNQAEDLITAELEKVGVTHFVGRTTVNGSRVLYYFVADPDKANEALVPMTKTHQIREWEYRMEQDHQWLRVASFFDKNAQCL</sequence>
<dbReference type="Pfam" id="PF05117">
    <property type="entry name" value="DUF695"/>
    <property type="match status" value="1"/>
</dbReference>
<keyword evidence="3" id="KW-1185">Reference proteome</keyword>
<dbReference type="Proteomes" id="UP001501153">
    <property type="component" value="Unassembled WGS sequence"/>
</dbReference>
<accession>A0ABP8IT80</accession>
<reference evidence="3" key="1">
    <citation type="journal article" date="2019" name="Int. J. Syst. Evol. Microbiol.">
        <title>The Global Catalogue of Microorganisms (GCM) 10K type strain sequencing project: providing services to taxonomists for standard genome sequencing and annotation.</title>
        <authorList>
            <consortium name="The Broad Institute Genomics Platform"/>
            <consortium name="The Broad Institute Genome Sequencing Center for Infectious Disease"/>
            <person name="Wu L."/>
            <person name="Ma J."/>
        </authorList>
    </citation>
    <scope>NUCLEOTIDE SEQUENCE [LARGE SCALE GENOMIC DNA]</scope>
    <source>
        <strain evidence="3">JCM 17923</strain>
    </source>
</reference>
<gene>
    <name evidence="2" type="ORF">GCM10023185_45360</name>
</gene>
<name>A0ABP8IT80_9BACT</name>
<protein>
    <recommendedName>
        <fullName evidence="1">DUF695 domain-containing protein</fullName>
    </recommendedName>
</protein>
<dbReference type="EMBL" id="BAABGZ010000082">
    <property type="protein sequence ID" value="GAA4370682.1"/>
    <property type="molecule type" value="Genomic_DNA"/>
</dbReference>
<evidence type="ECO:0000313" key="3">
    <source>
        <dbReference type="Proteomes" id="UP001501153"/>
    </source>
</evidence>
<proteinExistence type="predicted"/>
<evidence type="ECO:0000313" key="2">
    <source>
        <dbReference type="EMBL" id="GAA4370682.1"/>
    </source>
</evidence>
<evidence type="ECO:0000259" key="1">
    <source>
        <dbReference type="Pfam" id="PF05117"/>
    </source>
</evidence>